<dbReference type="EMBL" id="BSPP01000002">
    <property type="protein sequence ID" value="GLS85429.1"/>
    <property type="molecule type" value="Genomic_DNA"/>
</dbReference>
<feature type="chain" id="PRO_5041409923" evidence="3">
    <location>
        <begin position="31"/>
        <end position="379"/>
    </location>
</feature>
<keyword evidence="3" id="KW-0732">Signal</keyword>
<organism evidence="4 5">
    <name type="scientific">Cypionkella aquatica</name>
    <dbReference type="NCBI Taxonomy" id="1756042"/>
    <lineage>
        <taxon>Bacteria</taxon>
        <taxon>Pseudomonadati</taxon>
        <taxon>Pseudomonadota</taxon>
        <taxon>Alphaproteobacteria</taxon>
        <taxon>Rhodobacterales</taxon>
        <taxon>Paracoccaceae</taxon>
        <taxon>Cypionkella</taxon>
    </lineage>
</organism>
<evidence type="ECO:0000256" key="2">
    <source>
        <dbReference type="SAM" id="Phobius"/>
    </source>
</evidence>
<comment type="caution">
    <text evidence="4">The sequence shown here is derived from an EMBL/GenBank/DDBJ whole genome shotgun (WGS) entry which is preliminary data.</text>
</comment>
<dbReference type="Proteomes" id="UP001157355">
    <property type="component" value="Unassembled WGS sequence"/>
</dbReference>
<dbReference type="AlphaFoldDB" id="A0AA37WZB3"/>
<feature type="transmembrane region" description="Helical" evidence="2">
    <location>
        <begin position="325"/>
        <end position="352"/>
    </location>
</feature>
<sequence length="379" mass="39517">MRGTGAWRKLTRLILLMVLAGSLAGTALTAARIAADPLLTPFVEASKDQIEAATEKLLITAATPETLHAHLANRLAETRRNWLALDALVDLAYERKIPIDSALNAAVQTAREEDHSTYATLTSCAACAYDPAQCALSQVMICQAPIALTPIGDIAGITRAGVTYASGGEVDQIDLALSVVGLGATAAILASGGTSGLVKAGAGLAKLARKMGRLSPRLVDMAVDAARTGVNWAALPGVRNLDDLTAAIRTEAFLPLTNTLTDLNRLNTATDATTALHLLPMVDDAADARRLANAADALGPKLVGRAEVLGKARLFRATLRLSETAWALGAGLVGLLLSTASLIAGMIQHALIKRLRTSLKRSAPETAQKPPAGILRQRG</sequence>
<evidence type="ECO:0000313" key="5">
    <source>
        <dbReference type="Proteomes" id="UP001157355"/>
    </source>
</evidence>
<gene>
    <name evidence="4" type="ORF">GCM10010873_04020</name>
</gene>
<keyword evidence="5" id="KW-1185">Reference proteome</keyword>
<name>A0AA37WZB3_9RHOB</name>
<protein>
    <submittedName>
        <fullName evidence="4">Uncharacterized protein</fullName>
    </submittedName>
</protein>
<feature type="signal peptide" evidence="3">
    <location>
        <begin position="1"/>
        <end position="30"/>
    </location>
</feature>
<evidence type="ECO:0000256" key="1">
    <source>
        <dbReference type="SAM" id="MobiDB-lite"/>
    </source>
</evidence>
<keyword evidence="2" id="KW-0812">Transmembrane</keyword>
<proteinExistence type="predicted"/>
<evidence type="ECO:0000256" key="3">
    <source>
        <dbReference type="SAM" id="SignalP"/>
    </source>
</evidence>
<evidence type="ECO:0000313" key="4">
    <source>
        <dbReference type="EMBL" id="GLS85429.1"/>
    </source>
</evidence>
<feature type="region of interest" description="Disordered" evidence="1">
    <location>
        <begin position="360"/>
        <end position="379"/>
    </location>
</feature>
<dbReference type="RefSeq" id="WP_284323647.1">
    <property type="nucleotide sequence ID" value="NZ_BSPP01000002.1"/>
</dbReference>
<keyword evidence="2" id="KW-0472">Membrane</keyword>
<reference evidence="4 5" key="1">
    <citation type="journal article" date="2014" name="Int. J. Syst. Evol. Microbiol.">
        <title>Complete genome sequence of Corynebacterium casei LMG S-19264T (=DSM 44701T), isolated from a smear-ripened cheese.</title>
        <authorList>
            <consortium name="US DOE Joint Genome Institute (JGI-PGF)"/>
            <person name="Walter F."/>
            <person name="Albersmeier A."/>
            <person name="Kalinowski J."/>
            <person name="Ruckert C."/>
        </authorList>
    </citation>
    <scope>NUCLEOTIDE SEQUENCE [LARGE SCALE GENOMIC DNA]</scope>
    <source>
        <strain evidence="4 5">NBRC 111766</strain>
    </source>
</reference>
<keyword evidence="2" id="KW-1133">Transmembrane helix</keyword>
<accession>A0AA37WZB3</accession>